<dbReference type="GO" id="GO:0003676">
    <property type="term" value="F:nucleic acid binding"/>
    <property type="evidence" value="ECO:0007669"/>
    <property type="project" value="InterPro"/>
</dbReference>
<dbReference type="Gene3D" id="3.40.50.300">
    <property type="entry name" value="P-loop containing nucleotide triphosphate hydrolases"/>
    <property type="match status" value="2"/>
</dbReference>
<dbReference type="PROSITE" id="PS51194">
    <property type="entry name" value="HELICASE_CTER"/>
    <property type="match status" value="1"/>
</dbReference>
<evidence type="ECO:0000256" key="3">
    <source>
        <dbReference type="ARBA" id="ARBA00022806"/>
    </source>
</evidence>
<evidence type="ECO:0000313" key="7">
    <source>
        <dbReference type="EMBL" id="QGS09534.1"/>
    </source>
</evidence>
<dbReference type="SUPFAM" id="SSF52540">
    <property type="entry name" value="P-loop containing nucleoside triphosphate hydrolases"/>
    <property type="match status" value="2"/>
</dbReference>
<dbReference type="Proteomes" id="UP000425411">
    <property type="component" value="Chromosome"/>
</dbReference>
<organism evidence="7 8">
    <name type="scientific">Gemella morbillorum</name>
    <dbReference type="NCBI Taxonomy" id="29391"/>
    <lineage>
        <taxon>Bacteria</taxon>
        <taxon>Bacillati</taxon>
        <taxon>Bacillota</taxon>
        <taxon>Bacilli</taxon>
        <taxon>Bacillales</taxon>
        <taxon>Gemellaceae</taxon>
        <taxon>Gemella</taxon>
    </lineage>
</organism>
<feature type="domain" description="Helicase C-terminal" evidence="6">
    <location>
        <begin position="290"/>
        <end position="494"/>
    </location>
</feature>
<dbReference type="GO" id="GO:0005524">
    <property type="term" value="F:ATP binding"/>
    <property type="evidence" value="ECO:0007669"/>
    <property type="project" value="UniProtKB-KW"/>
</dbReference>
<keyword evidence="2" id="KW-0378">Hydrolase</keyword>
<dbReference type="InterPro" id="IPR014001">
    <property type="entry name" value="Helicase_ATP-bd"/>
</dbReference>
<accession>A0AAP9HEV5</accession>
<gene>
    <name evidence="7" type="ORF">FOC49_06395</name>
</gene>
<evidence type="ECO:0000313" key="8">
    <source>
        <dbReference type="Proteomes" id="UP000425411"/>
    </source>
</evidence>
<keyword evidence="1" id="KW-0547">Nucleotide-binding</keyword>
<dbReference type="AlphaFoldDB" id="A0AAP9HEV5"/>
<name>A0AAP9HEV5_9BACL</name>
<dbReference type="RefSeq" id="WP_155951686.1">
    <property type="nucleotide sequence ID" value="NZ_CP046314.1"/>
</dbReference>
<sequence length="716" mass="83913">MIKGIEFDVKSLKDFEYNWNCTKYYTSIIDTVEARRFLINILENWEKVNNDTKTIWLDLIERAGFYPYYIDKIDSVENYNQSLQSSVRSAYYKSENLDGVYFHDQQKKIERALSFKKSVAVSAPTSFGKSLLIEEFVARKQYDNILIIQPTLALIDETRKNMSRYSDYYNIIINTKQRATDRNIFILTAERVLEYESIPKIDFFIVDEFYKVSNLRNDDRVDALNISIMKIMDYKPQSLFLTPCVNSLSDRFIERYDVEFFKTDYSLVNTNIIEVRRNNKPLTGNKKKNELFKLLEGVKEPTIVYVKSPNEAYKLANEYIDYLGDSGCVNSDLPIFEWMDENISEKWKLKKLMKYGVGAHNGALPRHIVSSEIEMFNKGILSIMFATVSLIEGVNTVAKNIIIYSNNKGKKSLDFFDFANIKGRAGRMGKYYSGNVYLFDEEMEPKDFSIDVPFIDQNHISDEILFSIPDEYVKDKDRKKHLVSDIPENLKIIIKNNLISVEGQKKLYNYIKRNIAYLSYLKWDGIPTFEELYQTLHLAYKYLENNDKNKFAKSQAITSLDIINKPLKEVIVKREGFLRKKNLNKNTKENFHEKAIKEVLEFVRKDASFKIPKLLSVVDSIQRYVFESNGSSEYGDYSIFTSLLENDKISEHFRFLIDFGVPSTAVKKLEIYLKNNTITHKNDIEIVLWLKQNIQIFRTILLEYEYDLLTRALDFS</sequence>
<dbReference type="GO" id="GO:0004386">
    <property type="term" value="F:helicase activity"/>
    <property type="evidence" value="ECO:0007669"/>
    <property type="project" value="UniProtKB-KW"/>
</dbReference>
<dbReference type="InterPro" id="IPR050699">
    <property type="entry name" value="RNA-DNA_Helicase"/>
</dbReference>
<keyword evidence="8" id="KW-1185">Reference proteome</keyword>
<protein>
    <submittedName>
        <fullName evidence="7">DEAD/DEAH box helicase</fullName>
    </submittedName>
</protein>
<dbReference type="PANTHER" id="PTHR12131">
    <property type="entry name" value="ATP-DEPENDENT RNA AND DNA HELICASE"/>
    <property type="match status" value="1"/>
</dbReference>
<evidence type="ECO:0000256" key="2">
    <source>
        <dbReference type="ARBA" id="ARBA00022801"/>
    </source>
</evidence>
<proteinExistence type="predicted"/>
<dbReference type="InterPro" id="IPR011545">
    <property type="entry name" value="DEAD/DEAH_box_helicase_dom"/>
</dbReference>
<evidence type="ECO:0000256" key="4">
    <source>
        <dbReference type="ARBA" id="ARBA00022840"/>
    </source>
</evidence>
<evidence type="ECO:0000256" key="1">
    <source>
        <dbReference type="ARBA" id="ARBA00022741"/>
    </source>
</evidence>
<evidence type="ECO:0000259" key="5">
    <source>
        <dbReference type="PROSITE" id="PS51192"/>
    </source>
</evidence>
<dbReference type="InterPro" id="IPR027417">
    <property type="entry name" value="P-loop_NTPase"/>
</dbReference>
<dbReference type="SMART" id="SM00487">
    <property type="entry name" value="DEXDc"/>
    <property type="match status" value="1"/>
</dbReference>
<keyword evidence="3 7" id="KW-0347">Helicase</keyword>
<dbReference type="PROSITE" id="PS51192">
    <property type="entry name" value="HELICASE_ATP_BIND_1"/>
    <property type="match status" value="1"/>
</dbReference>
<dbReference type="Pfam" id="PF00270">
    <property type="entry name" value="DEAD"/>
    <property type="match status" value="1"/>
</dbReference>
<dbReference type="InterPro" id="IPR001650">
    <property type="entry name" value="Helicase_C-like"/>
</dbReference>
<dbReference type="PANTHER" id="PTHR12131:SF1">
    <property type="entry name" value="ATP-DEPENDENT RNA HELICASE SUPV3L1, MITOCHONDRIAL-RELATED"/>
    <property type="match status" value="1"/>
</dbReference>
<evidence type="ECO:0000259" key="6">
    <source>
        <dbReference type="PROSITE" id="PS51194"/>
    </source>
</evidence>
<dbReference type="GO" id="GO:0016787">
    <property type="term" value="F:hydrolase activity"/>
    <property type="evidence" value="ECO:0007669"/>
    <property type="project" value="UniProtKB-KW"/>
</dbReference>
<dbReference type="SMART" id="SM00490">
    <property type="entry name" value="HELICc"/>
    <property type="match status" value="1"/>
</dbReference>
<dbReference type="EMBL" id="CP046314">
    <property type="protein sequence ID" value="QGS09534.1"/>
    <property type="molecule type" value="Genomic_DNA"/>
</dbReference>
<feature type="domain" description="Helicase ATP-binding" evidence="5">
    <location>
        <begin position="110"/>
        <end position="263"/>
    </location>
</feature>
<reference evidence="7 8" key="1">
    <citation type="submission" date="2019-11" db="EMBL/GenBank/DDBJ databases">
        <title>FDA dAtabase for Regulatory Grade micrObial Sequences (FDA-ARGOS): Supporting development and validation of Infectious Disease Dx tests.</title>
        <authorList>
            <person name="Turner S."/>
            <person name="Byrd R."/>
            <person name="Tallon L."/>
            <person name="Sadzewicz L."/>
            <person name="Vavikolanu K."/>
            <person name="Mehta A."/>
            <person name="Aluvathingal J."/>
            <person name="Nadendla S."/>
            <person name="Myers T."/>
            <person name="Yan Y."/>
            <person name="Sichtig H."/>
        </authorList>
    </citation>
    <scope>NUCLEOTIDE SEQUENCE [LARGE SCALE GENOMIC DNA]</scope>
    <source>
        <strain evidence="7 8">FDAARGOS_741</strain>
    </source>
</reference>
<keyword evidence="4" id="KW-0067">ATP-binding</keyword>